<organism evidence="1 2">
    <name type="scientific">Syntrophaceticus schinkii</name>
    <dbReference type="NCBI Taxonomy" id="499207"/>
    <lineage>
        <taxon>Bacteria</taxon>
        <taxon>Bacillati</taxon>
        <taxon>Bacillota</taxon>
        <taxon>Clostridia</taxon>
        <taxon>Thermoanaerobacterales</taxon>
        <taxon>Thermoanaerobacterales Family III. Incertae Sedis</taxon>
        <taxon>Syntrophaceticus</taxon>
    </lineage>
</organism>
<name>A0A0B7MNU7_9FIRM</name>
<reference evidence="2" key="1">
    <citation type="submission" date="2015-01" db="EMBL/GenBank/DDBJ databases">
        <authorList>
            <person name="Manzoor Shahid"/>
            <person name="Zubair Saima"/>
        </authorList>
    </citation>
    <scope>NUCLEOTIDE SEQUENCE [LARGE SCALE GENOMIC DNA]</scope>
    <source>
        <strain evidence="2">Sp3</strain>
    </source>
</reference>
<protein>
    <submittedName>
        <fullName evidence="1">dTDP-glucose 4,6-dehydratase</fullName>
        <ecNumber evidence="1">4.2.1.46</ecNumber>
    </submittedName>
</protein>
<dbReference type="AlphaFoldDB" id="A0A0B7MNU7"/>
<dbReference type="GO" id="GO:0008460">
    <property type="term" value="F:dTDP-glucose 4,6-dehydratase activity"/>
    <property type="evidence" value="ECO:0007669"/>
    <property type="project" value="UniProtKB-EC"/>
</dbReference>
<dbReference type="Proteomes" id="UP000046155">
    <property type="component" value="Unassembled WGS sequence"/>
</dbReference>
<evidence type="ECO:0000313" key="2">
    <source>
        <dbReference type="Proteomes" id="UP000046155"/>
    </source>
</evidence>
<dbReference type="EMBL" id="CDRZ01000264">
    <property type="protein sequence ID" value="CEO89923.1"/>
    <property type="molecule type" value="Genomic_DNA"/>
</dbReference>
<dbReference type="RefSeq" id="WP_044665769.1">
    <property type="nucleotide sequence ID" value="NZ_CDRZ01000264.1"/>
</dbReference>
<keyword evidence="2" id="KW-1185">Reference proteome</keyword>
<evidence type="ECO:0000313" key="1">
    <source>
        <dbReference type="EMBL" id="CEO89923.1"/>
    </source>
</evidence>
<gene>
    <name evidence="1" type="ORF">SSCH_650005</name>
</gene>
<proteinExistence type="predicted"/>
<keyword evidence="1" id="KW-0456">Lyase</keyword>
<accession>A0A0B7MNU7</accession>
<dbReference type="EC" id="4.2.1.46" evidence="1"/>
<sequence>MWWRKGSQVRSTISAVDEKANIDVVKGILQVLGKPESLITFVKDRPGHDWRYSLDTTKSGQRWVVGLLYPSRKALPVLLTGIWYLDNEPWWRRAKSGEYREFVDEWYKIGWIM</sequence>
<dbReference type="Gene3D" id="3.90.25.10">
    <property type="entry name" value="UDP-galactose 4-epimerase, domain 1"/>
    <property type="match status" value="1"/>
</dbReference>